<evidence type="ECO:0000313" key="2">
    <source>
        <dbReference type="EMBL" id="TGO50629.1"/>
    </source>
</evidence>
<dbReference type="EMBL" id="PQXN01000179">
    <property type="protein sequence ID" value="TGO50629.1"/>
    <property type="molecule type" value="Genomic_DNA"/>
</dbReference>
<keyword evidence="3" id="KW-1185">Reference proteome</keyword>
<sequence length="118" mass="13248">MKAPHPDGLVPHRGYSGMGREKGAAKTASEIDNELEEEEYFTAPDYKGGYEIGSGDNRVQHNIWLPEEVLPGFRKDTTDLFWKLNNTANAILDALTMSLDLTELEAKSIRDLHTGHEY</sequence>
<dbReference type="InterPro" id="IPR027443">
    <property type="entry name" value="IPNS-like_sf"/>
</dbReference>
<accession>A0A4Z1HNG0</accession>
<dbReference type="AlphaFoldDB" id="A0A4Z1HNG0"/>
<gene>
    <name evidence="2" type="ORF">BCON_0179g00090</name>
</gene>
<dbReference type="Gene3D" id="2.60.120.330">
    <property type="entry name" value="B-lactam Antibiotic, Isopenicillin N Synthase, Chain"/>
    <property type="match status" value="1"/>
</dbReference>
<dbReference type="OrthoDB" id="288590at2759"/>
<proteinExistence type="predicted"/>
<protein>
    <submittedName>
        <fullName evidence="2">Uncharacterized protein</fullName>
    </submittedName>
</protein>
<evidence type="ECO:0000256" key="1">
    <source>
        <dbReference type="SAM" id="MobiDB-lite"/>
    </source>
</evidence>
<reference evidence="2 3" key="1">
    <citation type="submission" date="2017-12" db="EMBL/GenBank/DDBJ databases">
        <title>Comparative genomics of Botrytis spp.</title>
        <authorList>
            <person name="Valero-Jimenez C.A."/>
            <person name="Tapia P."/>
            <person name="Veloso J."/>
            <person name="Silva-Moreno E."/>
            <person name="Staats M."/>
            <person name="Valdes J.H."/>
            <person name="Van Kan J.A.L."/>
        </authorList>
    </citation>
    <scope>NUCLEOTIDE SEQUENCE [LARGE SCALE GENOMIC DNA]</scope>
    <source>
        <strain evidence="2 3">MUCL11595</strain>
    </source>
</reference>
<organism evidence="2 3">
    <name type="scientific">Botryotinia convoluta</name>
    <dbReference type="NCBI Taxonomy" id="54673"/>
    <lineage>
        <taxon>Eukaryota</taxon>
        <taxon>Fungi</taxon>
        <taxon>Dikarya</taxon>
        <taxon>Ascomycota</taxon>
        <taxon>Pezizomycotina</taxon>
        <taxon>Leotiomycetes</taxon>
        <taxon>Helotiales</taxon>
        <taxon>Sclerotiniaceae</taxon>
        <taxon>Botryotinia</taxon>
    </lineage>
</organism>
<dbReference type="Proteomes" id="UP000297527">
    <property type="component" value="Unassembled WGS sequence"/>
</dbReference>
<name>A0A4Z1HNG0_9HELO</name>
<feature type="region of interest" description="Disordered" evidence="1">
    <location>
        <begin position="1"/>
        <end position="28"/>
    </location>
</feature>
<comment type="caution">
    <text evidence="2">The sequence shown here is derived from an EMBL/GenBank/DDBJ whole genome shotgun (WGS) entry which is preliminary data.</text>
</comment>
<dbReference type="SUPFAM" id="SSF51197">
    <property type="entry name" value="Clavaminate synthase-like"/>
    <property type="match status" value="1"/>
</dbReference>
<evidence type="ECO:0000313" key="3">
    <source>
        <dbReference type="Proteomes" id="UP000297527"/>
    </source>
</evidence>